<organism evidence="9">
    <name type="scientific">Sesamum angustifolium</name>
    <dbReference type="NCBI Taxonomy" id="2727405"/>
    <lineage>
        <taxon>Eukaryota</taxon>
        <taxon>Viridiplantae</taxon>
        <taxon>Streptophyta</taxon>
        <taxon>Embryophyta</taxon>
        <taxon>Tracheophyta</taxon>
        <taxon>Spermatophyta</taxon>
        <taxon>Magnoliopsida</taxon>
        <taxon>eudicotyledons</taxon>
        <taxon>Gunneridae</taxon>
        <taxon>Pentapetalae</taxon>
        <taxon>asterids</taxon>
        <taxon>lamiids</taxon>
        <taxon>Lamiales</taxon>
        <taxon>Pedaliaceae</taxon>
        <taxon>Sesamum</taxon>
    </lineage>
</organism>
<reference evidence="9" key="2">
    <citation type="journal article" date="2024" name="Plant">
        <title>Genomic evolution and insights into agronomic trait innovations of Sesamum species.</title>
        <authorList>
            <person name="Miao H."/>
            <person name="Wang L."/>
            <person name="Qu L."/>
            <person name="Liu H."/>
            <person name="Sun Y."/>
            <person name="Le M."/>
            <person name="Wang Q."/>
            <person name="Wei S."/>
            <person name="Zheng Y."/>
            <person name="Lin W."/>
            <person name="Duan Y."/>
            <person name="Cao H."/>
            <person name="Xiong S."/>
            <person name="Wang X."/>
            <person name="Wei L."/>
            <person name="Li C."/>
            <person name="Ma Q."/>
            <person name="Ju M."/>
            <person name="Zhao R."/>
            <person name="Li G."/>
            <person name="Mu C."/>
            <person name="Tian Q."/>
            <person name="Mei H."/>
            <person name="Zhang T."/>
            <person name="Gao T."/>
            <person name="Zhang H."/>
        </authorList>
    </citation>
    <scope>NUCLEOTIDE SEQUENCE</scope>
    <source>
        <strain evidence="9">G01</strain>
    </source>
</reference>
<evidence type="ECO:0000256" key="1">
    <source>
        <dbReference type="ARBA" id="ARBA00004123"/>
    </source>
</evidence>
<dbReference type="PANTHER" id="PTHR31194:SF202">
    <property type="entry name" value="ETHYLENE-RESPONSIVE TRANSCRIPTION FACTOR ERF070"/>
    <property type="match status" value="1"/>
</dbReference>
<keyword evidence="2" id="KW-0611">Plant defense</keyword>
<keyword evidence="4" id="KW-0238">DNA-binding</keyword>
<feature type="compositionally biased region" description="Polar residues" evidence="7">
    <location>
        <begin position="216"/>
        <end position="233"/>
    </location>
</feature>
<evidence type="ECO:0000256" key="7">
    <source>
        <dbReference type="SAM" id="MobiDB-lite"/>
    </source>
</evidence>
<dbReference type="GO" id="GO:0005634">
    <property type="term" value="C:nucleus"/>
    <property type="evidence" value="ECO:0007669"/>
    <property type="project" value="UniProtKB-SubCell"/>
</dbReference>
<accession>A0AAW2LIQ2</accession>
<dbReference type="PANTHER" id="PTHR31194">
    <property type="entry name" value="SHN SHINE , DNA BINDING / TRANSCRIPTION FACTOR"/>
    <property type="match status" value="1"/>
</dbReference>
<keyword evidence="5" id="KW-0804">Transcription</keyword>
<feature type="region of interest" description="Disordered" evidence="7">
    <location>
        <begin position="24"/>
        <end position="76"/>
    </location>
</feature>
<feature type="compositionally biased region" description="Polar residues" evidence="7">
    <location>
        <begin position="240"/>
        <end position="249"/>
    </location>
</feature>
<evidence type="ECO:0000259" key="8">
    <source>
        <dbReference type="PROSITE" id="PS51032"/>
    </source>
</evidence>
<dbReference type="CDD" id="cd00018">
    <property type="entry name" value="AP2"/>
    <property type="match status" value="1"/>
</dbReference>
<comment type="caution">
    <text evidence="9">The sequence shown here is derived from an EMBL/GenBank/DDBJ whole genome shotgun (WGS) entry which is preliminary data.</text>
</comment>
<dbReference type="GO" id="GO:0003700">
    <property type="term" value="F:DNA-binding transcription factor activity"/>
    <property type="evidence" value="ECO:0007669"/>
    <property type="project" value="InterPro"/>
</dbReference>
<dbReference type="EMBL" id="JACGWK010000014">
    <property type="protein sequence ID" value="KAL0318036.1"/>
    <property type="molecule type" value="Genomic_DNA"/>
</dbReference>
<evidence type="ECO:0000313" key="9">
    <source>
        <dbReference type="EMBL" id="KAL0318036.1"/>
    </source>
</evidence>
<evidence type="ECO:0000256" key="4">
    <source>
        <dbReference type="ARBA" id="ARBA00023125"/>
    </source>
</evidence>
<dbReference type="PROSITE" id="PS51032">
    <property type="entry name" value="AP2_ERF"/>
    <property type="match status" value="1"/>
</dbReference>
<feature type="compositionally biased region" description="Basic and acidic residues" evidence="7">
    <location>
        <begin position="250"/>
        <end position="260"/>
    </location>
</feature>
<evidence type="ECO:0000256" key="2">
    <source>
        <dbReference type="ARBA" id="ARBA00022821"/>
    </source>
</evidence>
<proteinExistence type="predicted"/>
<feature type="region of interest" description="Disordered" evidence="7">
    <location>
        <begin position="208"/>
        <end position="269"/>
    </location>
</feature>
<sequence length="404" mass="45589">MIAMDQSLLWPVKYTEHKRVTKKLIKPSKQNTKKLPSDARKLQEQQQQHHLNGPRTVRISFTDPDATDSSSDEEDELFRRQRVKKYITEIRMETAVAVSSAARNRAVEILQPKTKPMKVKEVPAVARGGARKFRGVRQRPWGKWAAEIRDPSRRVRLWLGTYDTAEEAAMVYDNAAIKLRGPDALTNFITPPAKDASPEVIVTSVSGYDSADESHNQLSSPTSVLRFRSSQSSEEAEPTGLSSQSSEYTEPSRSDPVHDLVEEEEPCESVEGYFIETIDDLNRMGCESGPINGLARELEECQGETSMVPDYSNDHLPMDIPFLDNFFNFEPENEPLFNDAPSFVNGFDEFTMCMDDFPALDSNLGYINYGDVKDSFQELGTLEVEDYFQDMSDFGSVDALLAIR</sequence>
<dbReference type="InterPro" id="IPR016177">
    <property type="entry name" value="DNA-bd_dom_sf"/>
</dbReference>
<dbReference type="InterPro" id="IPR050913">
    <property type="entry name" value="AP2/ERF_ERF"/>
</dbReference>
<comment type="subcellular location">
    <subcellularLocation>
        <location evidence="1">Nucleus</location>
    </subcellularLocation>
</comment>
<reference evidence="9" key="1">
    <citation type="submission" date="2020-06" db="EMBL/GenBank/DDBJ databases">
        <authorList>
            <person name="Li T."/>
            <person name="Hu X."/>
            <person name="Zhang T."/>
            <person name="Song X."/>
            <person name="Zhang H."/>
            <person name="Dai N."/>
            <person name="Sheng W."/>
            <person name="Hou X."/>
            <person name="Wei L."/>
        </authorList>
    </citation>
    <scope>NUCLEOTIDE SEQUENCE</scope>
    <source>
        <strain evidence="9">G01</strain>
        <tissue evidence="9">Leaf</tissue>
    </source>
</reference>
<dbReference type="SMART" id="SM00380">
    <property type="entry name" value="AP2"/>
    <property type="match status" value="1"/>
</dbReference>
<dbReference type="SUPFAM" id="SSF54171">
    <property type="entry name" value="DNA-binding domain"/>
    <property type="match status" value="1"/>
</dbReference>
<protein>
    <submittedName>
        <fullName evidence="9">Ethylene-responsive transcription factor C</fullName>
    </submittedName>
</protein>
<name>A0AAW2LIQ2_9LAMI</name>
<dbReference type="InterPro" id="IPR001471">
    <property type="entry name" value="AP2/ERF_dom"/>
</dbReference>
<keyword evidence="6" id="KW-0539">Nucleus</keyword>
<evidence type="ECO:0000256" key="3">
    <source>
        <dbReference type="ARBA" id="ARBA00023015"/>
    </source>
</evidence>
<dbReference type="PRINTS" id="PR00367">
    <property type="entry name" value="ETHRSPELEMNT"/>
</dbReference>
<gene>
    <name evidence="9" type="ORF">Sangu_2217900</name>
</gene>
<dbReference type="Gene3D" id="3.30.730.10">
    <property type="entry name" value="AP2/ERF domain"/>
    <property type="match status" value="1"/>
</dbReference>
<evidence type="ECO:0000256" key="6">
    <source>
        <dbReference type="ARBA" id="ARBA00023242"/>
    </source>
</evidence>
<keyword evidence="3" id="KW-0805">Transcription regulation</keyword>
<dbReference type="AlphaFoldDB" id="A0AAW2LIQ2"/>
<dbReference type="GO" id="GO:0003677">
    <property type="term" value="F:DNA binding"/>
    <property type="evidence" value="ECO:0007669"/>
    <property type="project" value="UniProtKB-KW"/>
</dbReference>
<dbReference type="FunFam" id="3.30.730.10:FF:000001">
    <property type="entry name" value="Ethylene-responsive transcription factor 2"/>
    <property type="match status" value="1"/>
</dbReference>
<dbReference type="InterPro" id="IPR036955">
    <property type="entry name" value="AP2/ERF_dom_sf"/>
</dbReference>
<dbReference type="Pfam" id="PF00847">
    <property type="entry name" value="AP2"/>
    <property type="match status" value="1"/>
</dbReference>
<feature type="domain" description="AP2/ERF" evidence="8">
    <location>
        <begin position="132"/>
        <end position="189"/>
    </location>
</feature>
<dbReference type="GO" id="GO:0006952">
    <property type="term" value="P:defense response"/>
    <property type="evidence" value="ECO:0007669"/>
    <property type="project" value="UniProtKB-KW"/>
</dbReference>
<evidence type="ECO:0000256" key="5">
    <source>
        <dbReference type="ARBA" id="ARBA00023163"/>
    </source>
</evidence>